<reference evidence="5 8" key="1">
    <citation type="journal article" date="2012" name="J. Bacteriol.">
        <title>Genome sequence of Pectobacterium sp. strain SCC3193.</title>
        <authorList>
            <person name="Koskinen J.P."/>
            <person name="Laine P."/>
            <person name="Niemi O."/>
            <person name="Nykyri J."/>
            <person name="Harjunpaa H."/>
            <person name="Auvinen P."/>
            <person name="Paulin L."/>
            <person name="Pirhonen M."/>
            <person name="Palva T."/>
            <person name="Holm L."/>
        </authorList>
    </citation>
    <scope>NUCLEOTIDE SEQUENCE [LARGE SCALE GENOMIC DNA]</scope>
    <source>
        <strain evidence="5 8">SCC3193</strain>
    </source>
</reference>
<dbReference type="PANTHER" id="PTHR44196:SF2">
    <property type="entry name" value="SHORT-CHAIN DEHYDROGENASE-RELATED"/>
    <property type="match status" value="1"/>
</dbReference>
<dbReference type="PANTHER" id="PTHR44196">
    <property type="entry name" value="DEHYDROGENASE/REDUCTASE SDR FAMILY MEMBER 7B"/>
    <property type="match status" value="1"/>
</dbReference>
<dbReference type="KEGG" id="ppar:A8F97_10995"/>
<dbReference type="InterPro" id="IPR020904">
    <property type="entry name" value="Sc_DH/Rdtase_CS"/>
</dbReference>
<evidence type="ECO:0000313" key="8">
    <source>
        <dbReference type="Proteomes" id="UP000008044"/>
    </source>
</evidence>
<reference evidence="5" key="2">
    <citation type="submission" date="2012-03" db="EMBL/GenBank/DDBJ databases">
        <authorList>
            <person name="Koskinen P."/>
            <person name="Laine P."/>
            <person name="Niemi O."/>
            <person name="Nykyri J."/>
            <person name="Harjunpaa H."/>
            <person name="Auvinen P."/>
            <person name="Paulin L."/>
            <person name="Pirhonen M."/>
            <person name="Palva T."/>
            <person name="Holm L."/>
        </authorList>
    </citation>
    <scope>NUCLEOTIDE SEQUENCE</scope>
    <source>
        <strain evidence="5">SCC3193</strain>
    </source>
</reference>
<dbReference type="SUPFAM" id="SSF51735">
    <property type="entry name" value="NAD(P)-binding Rossmann-fold domains"/>
    <property type="match status" value="1"/>
</dbReference>
<dbReference type="InterPro" id="IPR036291">
    <property type="entry name" value="NAD(P)-bd_dom_sf"/>
</dbReference>
<dbReference type="SMART" id="SM00822">
    <property type="entry name" value="PKS_KR"/>
    <property type="match status" value="1"/>
</dbReference>
<evidence type="ECO:0000313" key="10">
    <source>
        <dbReference type="Proteomes" id="UP001194579"/>
    </source>
</evidence>
<evidence type="ECO:0000313" key="5">
    <source>
        <dbReference type="EMBL" id="AFI89539.1"/>
    </source>
</evidence>
<evidence type="ECO:0000259" key="4">
    <source>
        <dbReference type="SMART" id="SM00822"/>
    </source>
</evidence>
<dbReference type="HOGENOM" id="CLU_010194_2_1_6"/>
<organism evidence="5 8">
    <name type="scientific">Pectobacterium parmentieri</name>
    <dbReference type="NCBI Taxonomy" id="1905730"/>
    <lineage>
        <taxon>Bacteria</taxon>
        <taxon>Pseudomonadati</taxon>
        <taxon>Pseudomonadota</taxon>
        <taxon>Gammaproteobacteria</taxon>
        <taxon>Enterobacterales</taxon>
        <taxon>Pectobacteriaceae</taxon>
        <taxon>Pectobacterium</taxon>
    </lineage>
</organism>
<dbReference type="Proteomes" id="UP000008044">
    <property type="component" value="Chromosome"/>
</dbReference>
<dbReference type="PATRIC" id="fig|1166016.3.peg.1464"/>
<dbReference type="Gene3D" id="3.40.50.720">
    <property type="entry name" value="NAD(P)-binding Rossmann-like Domain"/>
    <property type="match status" value="1"/>
</dbReference>
<proteinExistence type="inferred from homology"/>
<evidence type="ECO:0000313" key="9">
    <source>
        <dbReference type="Proteomes" id="UP000269665"/>
    </source>
</evidence>
<dbReference type="Proteomes" id="UP001194579">
    <property type="component" value="Unassembled WGS sequence"/>
</dbReference>
<accession>A0A0H3I2C5</accession>
<dbReference type="GO" id="GO:0016020">
    <property type="term" value="C:membrane"/>
    <property type="evidence" value="ECO:0007669"/>
    <property type="project" value="TreeGrafter"/>
</dbReference>
<reference evidence="6" key="5">
    <citation type="submission" date="2024-05" db="EMBL/GenBank/DDBJ databases">
        <title>Identification of Pectobacterium versatile causing blackleg of potato from New York State with a whole genome sequencing approach.</title>
        <authorList>
            <person name="Ma X."/>
            <person name="Swingle B."/>
        </authorList>
    </citation>
    <scope>NUCLEOTIDE SEQUENCE</scope>
    <source>
        <strain evidence="6">NY1588A</strain>
    </source>
</reference>
<dbReference type="GeneID" id="45849983"/>
<gene>
    <name evidence="5" type="ordered locus">W5S_1440</name>
    <name evidence="7" type="ORF">C5E00_01745</name>
    <name evidence="6" type="ORF">F6Q06_08725</name>
</gene>
<dbReference type="GO" id="GO:0016491">
    <property type="term" value="F:oxidoreductase activity"/>
    <property type="evidence" value="ECO:0007669"/>
    <property type="project" value="UniProtKB-KW"/>
</dbReference>
<comment type="similarity">
    <text evidence="1 3">Belongs to the short-chain dehydrogenases/reductases (SDR) family.</text>
</comment>
<evidence type="ECO:0000256" key="3">
    <source>
        <dbReference type="RuleBase" id="RU000363"/>
    </source>
</evidence>
<reference evidence="10" key="4">
    <citation type="submission" date="2023-07" db="EMBL/GenBank/DDBJ databases">
        <title>Identification of Pectobacterium versatile causing blackleg of potato from New York State with a whole genome sequencing approach.</title>
        <authorList>
            <person name="Ma X."/>
            <person name="Swingle B."/>
        </authorList>
    </citation>
    <scope>NUCLEOTIDE SEQUENCE [LARGE SCALE GENOMIC DNA]</scope>
    <source>
        <strain evidence="10">NY1588A</strain>
    </source>
</reference>
<dbReference type="KEGG" id="pec:W5S_1440"/>
<name>A0A0H3I2C5_PECPM</name>
<dbReference type="Proteomes" id="UP000269665">
    <property type="component" value="Unassembled WGS sequence"/>
</dbReference>
<evidence type="ECO:0000313" key="6">
    <source>
        <dbReference type="EMBL" id="MBI0554571.1"/>
    </source>
</evidence>
<evidence type="ECO:0000313" key="7">
    <source>
        <dbReference type="EMBL" id="RKO75605.1"/>
    </source>
</evidence>
<evidence type="ECO:0000256" key="1">
    <source>
        <dbReference type="ARBA" id="ARBA00006484"/>
    </source>
</evidence>
<dbReference type="PROSITE" id="PS00061">
    <property type="entry name" value="ADH_SHORT"/>
    <property type="match status" value="1"/>
</dbReference>
<dbReference type="EMBL" id="PSZG01000001">
    <property type="protein sequence ID" value="RKO75605.1"/>
    <property type="molecule type" value="Genomic_DNA"/>
</dbReference>
<dbReference type="PRINTS" id="PR00081">
    <property type="entry name" value="GDHRDH"/>
</dbReference>
<protein>
    <submittedName>
        <fullName evidence="5">Oxidoreductase yqjQ</fullName>
    </submittedName>
    <submittedName>
        <fullName evidence="7">SDR family NAD(P)-dependent oxidoreductase</fullName>
    </submittedName>
    <submittedName>
        <fullName evidence="6">SDR family oxidoreductase</fullName>
    </submittedName>
</protein>
<dbReference type="PRINTS" id="PR00080">
    <property type="entry name" value="SDRFAMILY"/>
</dbReference>
<dbReference type="PIRSF" id="PIRSF000126">
    <property type="entry name" value="11-beta-HSD1"/>
    <property type="match status" value="1"/>
</dbReference>
<dbReference type="InterPro" id="IPR057326">
    <property type="entry name" value="KR_dom"/>
</dbReference>
<dbReference type="eggNOG" id="COG0300">
    <property type="taxonomic scope" value="Bacteria"/>
</dbReference>
<dbReference type="STRING" id="1905730.W5S_1440"/>
<dbReference type="EMBL" id="CP003415">
    <property type="protein sequence ID" value="AFI89539.1"/>
    <property type="molecule type" value="Genomic_DNA"/>
</dbReference>
<dbReference type="InterPro" id="IPR002347">
    <property type="entry name" value="SDR_fam"/>
</dbReference>
<reference evidence="7 9" key="3">
    <citation type="journal article" date="2018" name="BMC Genomics">
        <title>High genomic variability in the plant pathogenic bacterium Pectobacterium parmentieri deciphered from de novo assembled complete genomes.</title>
        <authorList>
            <person name="Zoledowska S."/>
            <person name="Motyka-Pomagruk A."/>
            <person name="Sledz W."/>
            <person name="Mengoni A."/>
            <person name="Lojkowska E."/>
        </authorList>
    </citation>
    <scope>NUCLEOTIDE SEQUENCE [LARGE SCALE GENOMIC DNA]</scope>
    <source>
        <strain evidence="7 9">IFB5626</strain>
    </source>
</reference>
<dbReference type="RefSeq" id="WP_014699202.1">
    <property type="nucleotide sequence ID" value="NC_017845.1"/>
</dbReference>
<keyword evidence="10" id="KW-1185">Reference proteome</keyword>
<dbReference type="AlphaFoldDB" id="A0A0H3I2C5"/>
<dbReference type="OrthoDB" id="9810734at2"/>
<dbReference type="Pfam" id="PF00106">
    <property type="entry name" value="adh_short"/>
    <property type="match status" value="1"/>
</dbReference>
<feature type="domain" description="Ketoreductase" evidence="4">
    <location>
        <begin position="7"/>
        <end position="187"/>
    </location>
</feature>
<evidence type="ECO:0000256" key="2">
    <source>
        <dbReference type="ARBA" id="ARBA00023002"/>
    </source>
</evidence>
<dbReference type="EMBL" id="WABS01000014">
    <property type="protein sequence ID" value="MBI0554571.1"/>
    <property type="molecule type" value="Genomic_DNA"/>
</dbReference>
<sequence>MTVKNNAWVLITGASGGFGEEFARQYAAQGRSLILVARRLNKLEILAKELRERFHIDVMVEQADLSVITAISDLHSRLQEQNIVVDILINNAGHGLQGSFLDQPLDDALDMINLDIASLTAMTRIFAEDMRLRRKGHILMVASLLSYQGVKNFAVYSAAKAYVLRFSDALHRELKSDGITVTALCPGMSDTGFATVAKQKVTPLLKGVMMQPKPVVQAGIRALQAGRMSVVPGMGNKAITLLTWATPRWLHQAIMARVMGV</sequence>
<keyword evidence="2" id="KW-0560">Oxidoreductase</keyword>